<evidence type="ECO:0000256" key="2">
    <source>
        <dbReference type="SAM" id="Phobius"/>
    </source>
</evidence>
<evidence type="ECO:0000313" key="3">
    <source>
        <dbReference type="EMBL" id="HJC64394.1"/>
    </source>
</evidence>
<evidence type="ECO:0000313" key="4">
    <source>
        <dbReference type="Proteomes" id="UP000823886"/>
    </source>
</evidence>
<accession>A0A9D2PNW8</accession>
<feature type="region of interest" description="Disordered" evidence="1">
    <location>
        <begin position="63"/>
        <end position="90"/>
    </location>
</feature>
<feature type="transmembrane region" description="Helical" evidence="2">
    <location>
        <begin position="341"/>
        <end position="361"/>
    </location>
</feature>
<dbReference type="AlphaFoldDB" id="A0A9D2PNW8"/>
<feature type="transmembrane region" description="Helical" evidence="2">
    <location>
        <begin position="271"/>
        <end position="289"/>
    </location>
</feature>
<comment type="caution">
    <text evidence="3">The sequence shown here is derived from an EMBL/GenBank/DDBJ whole genome shotgun (WGS) entry which is preliminary data.</text>
</comment>
<keyword evidence="2" id="KW-1133">Transmembrane helix</keyword>
<dbReference type="Proteomes" id="UP000823886">
    <property type="component" value="Unassembled WGS sequence"/>
</dbReference>
<keyword evidence="2" id="KW-0812">Transmembrane</keyword>
<dbReference type="EMBL" id="DWVZ01000165">
    <property type="protein sequence ID" value="HJC64394.1"/>
    <property type="molecule type" value="Genomic_DNA"/>
</dbReference>
<name>A0A9D2PNW8_9FIRM</name>
<gene>
    <name evidence="3" type="ORF">H9753_12385</name>
</gene>
<organism evidence="3 4">
    <name type="scientific">Candidatus Blautia merdavium</name>
    <dbReference type="NCBI Taxonomy" id="2838494"/>
    <lineage>
        <taxon>Bacteria</taxon>
        <taxon>Bacillati</taxon>
        <taxon>Bacillota</taxon>
        <taxon>Clostridia</taxon>
        <taxon>Lachnospirales</taxon>
        <taxon>Lachnospiraceae</taxon>
        <taxon>Blautia</taxon>
    </lineage>
</organism>
<reference evidence="3" key="2">
    <citation type="submission" date="2021-04" db="EMBL/GenBank/DDBJ databases">
        <authorList>
            <person name="Gilroy R."/>
        </authorList>
    </citation>
    <scope>NUCLEOTIDE SEQUENCE</scope>
    <source>
        <strain evidence="3">ChiBcec2-3848</strain>
    </source>
</reference>
<proteinExistence type="predicted"/>
<protein>
    <submittedName>
        <fullName evidence="3">Uncharacterized protein</fullName>
    </submittedName>
</protein>
<feature type="transmembrane region" description="Helical" evidence="2">
    <location>
        <begin position="234"/>
        <end position="259"/>
    </location>
</feature>
<evidence type="ECO:0000256" key="1">
    <source>
        <dbReference type="SAM" id="MobiDB-lite"/>
    </source>
</evidence>
<sequence length="373" mass="41457">MRKKIKWTGKQRDKRQWIFFGCLLLAVLFTAAAGYFCGQGEGGSCFVSGYYTEPQMSARKLSQYMEKQAEKEENPEKRSAGAEETDKIGTEIPQVTGWTRQDQVSFKRQDGMSEQGTLYQTCGSMEVFFPEGLRGGSLPWREDEAGCVVSTALAWKLYGSRDVAGNQILAQDREYCIRGIVDSDRVFLAVQAQEKDPIQNFRLRYQSSAQPVSGAETFLYQMTGNQPEAVYEGVLYAGLARILLLVPVLLLEILALLYVRDKSRSAVQPKVGRAVRAGVTLLFAALLVWEAMQACSFSRDYLPSMWSDLSFYPGLIGEKAERTASLLEQQLCPAEERSLAWLWKTALCCVPAGAGALAAIVSRAGNGRKLKLR</sequence>
<reference evidence="3" key="1">
    <citation type="journal article" date="2021" name="PeerJ">
        <title>Extensive microbial diversity within the chicken gut microbiome revealed by metagenomics and culture.</title>
        <authorList>
            <person name="Gilroy R."/>
            <person name="Ravi A."/>
            <person name="Getino M."/>
            <person name="Pursley I."/>
            <person name="Horton D.L."/>
            <person name="Alikhan N.F."/>
            <person name="Baker D."/>
            <person name="Gharbi K."/>
            <person name="Hall N."/>
            <person name="Watson M."/>
            <person name="Adriaenssens E.M."/>
            <person name="Foster-Nyarko E."/>
            <person name="Jarju S."/>
            <person name="Secka A."/>
            <person name="Antonio M."/>
            <person name="Oren A."/>
            <person name="Chaudhuri R.R."/>
            <person name="La Ragione R."/>
            <person name="Hildebrand F."/>
            <person name="Pallen M.J."/>
        </authorList>
    </citation>
    <scope>NUCLEOTIDE SEQUENCE</scope>
    <source>
        <strain evidence="3">ChiBcec2-3848</strain>
    </source>
</reference>
<keyword evidence="2" id="KW-0472">Membrane</keyword>
<feature type="compositionally biased region" description="Basic and acidic residues" evidence="1">
    <location>
        <begin position="67"/>
        <end position="89"/>
    </location>
</feature>